<dbReference type="InterPro" id="IPR036291">
    <property type="entry name" value="NAD(P)-bd_dom_sf"/>
</dbReference>
<dbReference type="EMBL" id="JXCE01000137">
    <property type="protein sequence ID" value="KPA40419.1"/>
    <property type="molecule type" value="Genomic_DNA"/>
</dbReference>
<dbReference type="InterPro" id="IPR021833">
    <property type="entry name" value="DUF3425"/>
</dbReference>
<organism evidence="5 6">
    <name type="scientific">Fusarium langsethiae</name>
    <dbReference type="NCBI Taxonomy" id="179993"/>
    <lineage>
        <taxon>Eukaryota</taxon>
        <taxon>Fungi</taxon>
        <taxon>Dikarya</taxon>
        <taxon>Ascomycota</taxon>
        <taxon>Pezizomycotina</taxon>
        <taxon>Sordariomycetes</taxon>
        <taxon>Hypocreomycetidae</taxon>
        <taxon>Hypocreales</taxon>
        <taxon>Nectriaceae</taxon>
        <taxon>Fusarium</taxon>
    </lineage>
</organism>
<evidence type="ECO:0000256" key="2">
    <source>
        <dbReference type="ARBA" id="ARBA00022857"/>
    </source>
</evidence>
<keyword evidence="3" id="KW-0560">Oxidoreductase</keyword>
<reference evidence="5 6" key="1">
    <citation type="submission" date="2015-04" db="EMBL/GenBank/DDBJ databases">
        <title>The draft genome sequence of Fusarium langsethiae, a T-2/HT-2 mycotoxin producer.</title>
        <authorList>
            <person name="Lysoe E."/>
            <person name="Divon H.H."/>
            <person name="Terzi V."/>
            <person name="Orru L."/>
            <person name="Lamontanara A."/>
            <person name="Kolseth A.-K."/>
            <person name="Frandsen R.J."/>
            <person name="Nielsen K."/>
            <person name="Thrane U."/>
        </authorList>
    </citation>
    <scope>NUCLEOTIDE SEQUENCE [LARGE SCALE GENOMIC DNA]</scope>
    <source>
        <strain evidence="5 6">Fl201059</strain>
    </source>
</reference>
<dbReference type="CDD" id="cd14688">
    <property type="entry name" value="bZIP_YAP"/>
    <property type="match status" value="1"/>
</dbReference>
<proteinExistence type="inferred from homology"/>
<name>A0A0M9EUX8_FUSLA</name>
<evidence type="ECO:0000256" key="4">
    <source>
        <dbReference type="SAM" id="MobiDB-lite"/>
    </source>
</evidence>
<comment type="caution">
    <text evidence="5">The sequence shown here is derived from an EMBL/GenBank/DDBJ whole genome shotgun (WGS) entry which is preliminary data.</text>
</comment>
<evidence type="ECO:0000313" key="6">
    <source>
        <dbReference type="Proteomes" id="UP000037904"/>
    </source>
</evidence>
<gene>
    <name evidence="5" type="ORF">FLAG1_06718</name>
</gene>
<evidence type="ECO:0000256" key="1">
    <source>
        <dbReference type="ARBA" id="ARBA00006484"/>
    </source>
</evidence>
<feature type="compositionally biased region" description="Basic residues" evidence="4">
    <location>
        <begin position="25"/>
        <end position="43"/>
    </location>
</feature>
<dbReference type="Pfam" id="PF00106">
    <property type="entry name" value="adh_short"/>
    <property type="match status" value="1"/>
</dbReference>
<evidence type="ECO:0000256" key="3">
    <source>
        <dbReference type="ARBA" id="ARBA00023002"/>
    </source>
</evidence>
<protein>
    <submittedName>
        <fullName evidence="5">Uncharacterized protein</fullName>
    </submittedName>
</protein>
<accession>A0A0M9EUX8</accession>
<dbReference type="PANTHER" id="PTHR24320">
    <property type="entry name" value="RETINOL DEHYDROGENASE"/>
    <property type="match status" value="1"/>
</dbReference>
<feature type="compositionally biased region" description="Polar residues" evidence="4">
    <location>
        <begin position="49"/>
        <end position="72"/>
    </location>
</feature>
<dbReference type="OrthoDB" id="191139at2759"/>
<comment type="similarity">
    <text evidence="1">Belongs to the short-chain dehydrogenases/reductases (SDR) family.</text>
</comment>
<dbReference type="Proteomes" id="UP000037904">
    <property type="component" value="Unassembled WGS sequence"/>
</dbReference>
<dbReference type="PANTHER" id="PTHR24320:SF236">
    <property type="entry name" value="SHORT-CHAIN DEHYDROGENASE-RELATED"/>
    <property type="match status" value="1"/>
</dbReference>
<dbReference type="GO" id="GO:0016491">
    <property type="term" value="F:oxidoreductase activity"/>
    <property type="evidence" value="ECO:0007669"/>
    <property type="project" value="UniProtKB-KW"/>
</dbReference>
<dbReference type="SUPFAM" id="SSF51735">
    <property type="entry name" value="NAD(P)-binding Rossmann-fold domains"/>
    <property type="match status" value="1"/>
</dbReference>
<dbReference type="PRINTS" id="PR00081">
    <property type="entry name" value="GDHRDH"/>
</dbReference>
<feature type="region of interest" description="Disordered" evidence="4">
    <location>
        <begin position="1"/>
        <end position="72"/>
    </location>
</feature>
<evidence type="ECO:0000313" key="5">
    <source>
        <dbReference type="EMBL" id="KPA40419.1"/>
    </source>
</evidence>
<dbReference type="InterPro" id="IPR002347">
    <property type="entry name" value="SDR_fam"/>
</dbReference>
<sequence length="586" mass="64857">MEKNWKPFMKSTDDDWTSIPDPAQRKRIQNRLSQRARRMRQKKAVAQSDFGSVNTDASSAEDISSALTEGQSSTHDDLSAAVMETFGPNPLADSHFIILTDMTACAALAVIAQCLNLDCQSQPGFHIKALSINLPSTIAPTDLQKVIPHRPYLDMLPWASLRDKLLQSVSVINEDEFMSDMRSGNLRVWGQLPWDPMGWEVSEDFARKWWFLMDGGIVRTITGGTNGVGLELVNILYSKGGRVYLPCRSATKAAKTISDIQASHPESTGHLETLPLDLNDLVSVAACASSFLAKETRLDVLWNNAGISYVPHDELTVQGYEPQMGVNCLAPFLLTKLLLPVLKRTATISSEPSTRVIFVASGMVDSSPPGGIPLAELRPGSQSKDLSRNYTISKTGNWFLASEFDRRMRADGIVFIAQNPGNLVTNIWDRVPWFLKAPIRFLLHPPKKGAYSELWAGLSTEIKLDDGGRFLGIQAYLSWSMLLPKDGSKYTAPGIPRLYVEAQAPDGIWHQLGNFQFSSKTFSSTIFSPNKKGAHNIDQWANFVADFPTSQTGTWVISMEWHAQPASGKTTTLKFKMDDFTVTPKV</sequence>
<dbReference type="AlphaFoldDB" id="A0A0M9EUX8"/>
<dbReference type="Gene3D" id="3.40.50.720">
    <property type="entry name" value="NAD(P)-binding Rossmann-like Domain"/>
    <property type="match status" value="1"/>
</dbReference>
<keyword evidence="2" id="KW-0521">NADP</keyword>
<dbReference type="Pfam" id="PF11905">
    <property type="entry name" value="DUF3425"/>
    <property type="match status" value="1"/>
</dbReference>
<keyword evidence="6" id="KW-1185">Reference proteome</keyword>